<evidence type="ECO:0000256" key="3">
    <source>
        <dbReference type="ARBA" id="ARBA00023274"/>
    </source>
</evidence>
<dbReference type="Pfam" id="PF00416">
    <property type="entry name" value="Ribosomal_S13"/>
    <property type="match status" value="1"/>
</dbReference>
<dbReference type="AlphaFoldDB" id="A0AAN7JWH3"/>
<dbReference type="PANTHER" id="PTHR10871">
    <property type="entry name" value="30S RIBOSOMAL PROTEIN S13/40S RIBOSOMAL PROTEIN S18"/>
    <property type="match status" value="1"/>
</dbReference>
<feature type="region of interest" description="Disordered" evidence="4">
    <location>
        <begin position="141"/>
        <end position="166"/>
    </location>
</feature>
<dbReference type="InterPro" id="IPR010979">
    <property type="entry name" value="Ribosomal_uS13-like_H2TH"/>
</dbReference>
<evidence type="ECO:0000313" key="5">
    <source>
        <dbReference type="EMBL" id="KAK4756253.1"/>
    </source>
</evidence>
<dbReference type="GO" id="GO:0006412">
    <property type="term" value="P:translation"/>
    <property type="evidence" value="ECO:0007669"/>
    <property type="project" value="InterPro"/>
</dbReference>
<reference evidence="5 6" key="1">
    <citation type="journal article" date="2023" name="Hortic Res">
        <title>Pangenome of water caltrop reveals structural variations and asymmetric subgenome divergence after allopolyploidization.</title>
        <authorList>
            <person name="Zhang X."/>
            <person name="Chen Y."/>
            <person name="Wang L."/>
            <person name="Yuan Y."/>
            <person name="Fang M."/>
            <person name="Shi L."/>
            <person name="Lu R."/>
            <person name="Comes H.P."/>
            <person name="Ma Y."/>
            <person name="Chen Y."/>
            <person name="Huang G."/>
            <person name="Zhou Y."/>
            <person name="Zheng Z."/>
            <person name="Qiu Y."/>
        </authorList>
    </citation>
    <scope>NUCLEOTIDE SEQUENCE [LARGE SCALE GENOMIC DNA]</scope>
    <source>
        <tissue evidence="5">Roots</tissue>
    </source>
</reference>
<dbReference type="PROSITE" id="PS50159">
    <property type="entry name" value="RIBOSOMAL_S13_2"/>
    <property type="match status" value="1"/>
</dbReference>
<dbReference type="GO" id="GO:0003735">
    <property type="term" value="F:structural constituent of ribosome"/>
    <property type="evidence" value="ECO:0007669"/>
    <property type="project" value="InterPro"/>
</dbReference>
<dbReference type="PROSITE" id="PS00646">
    <property type="entry name" value="RIBOSOMAL_S13_1"/>
    <property type="match status" value="1"/>
</dbReference>
<keyword evidence="2" id="KW-0689">Ribosomal protein</keyword>
<organism evidence="5 6">
    <name type="scientific">Trapa incisa</name>
    <dbReference type="NCBI Taxonomy" id="236973"/>
    <lineage>
        <taxon>Eukaryota</taxon>
        <taxon>Viridiplantae</taxon>
        <taxon>Streptophyta</taxon>
        <taxon>Embryophyta</taxon>
        <taxon>Tracheophyta</taxon>
        <taxon>Spermatophyta</taxon>
        <taxon>Magnoliopsida</taxon>
        <taxon>eudicotyledons</taxon>
        <taxon>Gunneridae</taxon>
        <taxon>Pentapetalae</taxon>
        <taxon>rosids</taxon>
        <taxon>malvids</taxon>
        <taxon>Myrtales</taxon>
        <taxon>Lythraceae</taxon>
        <taxon>Trapa</taxon>
    </lineage>
</organism>
<evidence type="ECO:0000256" key="4">
    <source>
        <dbReference type="SAM" id="MobiDB-lite"/>
    </source>
</evidence>
<evidence type="ECO:0008006" key="7">
    <source>
        <dbReference type="Google" id="ProtNLM"/>
    </source>
</evidence>
<dbReference type="SUPFAM" id="SSF46946">
    <property type="entry name" value="S13-like H2TH domain"/>
    <property type="match status" value="1"/>
</dbReference>
<dbReference type="GO" id="GO:0003723">
    <property type="term" value="F:RNA binding"/>
    <property type="evidence" value="ECO:0007669"/>
    <property type="project" value="InterPro"/>
</dbReference>
<protein>
    <recommendedName>
        <fullName evidence="7">Ribosomal protein S13</fullName>
    </recommendedName>
</protein>
<keyword evidence="3" id="KW-0687">Ribonucleoprotein</keyword>
<keyword evidence="6" id="KW-1185">Reference proteome</keyword>
<dbReference type="HAMAP" id="MF_01315">
    <property type="entry name" value="Ribosomal_uS13"/>
    <property type="match status" value="1"/>
</dbReference>
<dbReference type="PANTHER" id="PTHR10871:SF28">
    <property type="entry name" value="SMALL RIBOSOMAL SUBUNIT PROTEIN US13M"/>
    <property type="match status" value="1"/>
</dbReference>
<dbReference type="Gene3D" id="4.10.910.10">
    <property type="entry name" value="30s ribosomal protein s13, domain 2"/>
    <property type="match status" value="1"/>
</dbReference>
<dbReference type="GO" id="GO:0015935">
    <property type="term" value="C:small ribosomal subunit"/>
    <property type="evidence" value="ECO:0007669"/>
    <property type="project" value="TreeGrafter"/>
</dbReference>
<dbReference type="EMBL" id="JAXIOK010000013">
    <property type="protein sequence ID" value="KAK4756253.1"/>
    <property type="molecule type" value="Genomic_DNA"/>
</dbReference>
<dbReference type="InterPro" id="IPR001892">
    <property type="entry name" value="Ribosomal_uS13"/>
</dbReference>
<comment type="caution">
    <text evidence="5">The sequence shown here is derived from an EMBL/GenBank/DDBJ whole genome shotgun (WGS) entry which is preliminary data.</text>
</comment>
<name>A0AAN7JWH3_9MYRT</name>
<evidence type="ECO:0000256" key="1">
    <source>
        <dbReference type="ARBA" id="ARBA00008080"/>
    </source>
</evidence>
<accession>A0AAN7JWH3</accession>
<feature type="compositionally biased region" description="Basic residues" evidence="4">
    <location>
        <begin position="144"/>
        <end position="157"/>
    </location>
</feature>
<sequence>MGEPDTESSLESATMFFVPRSSVRSLADIGRQLLQSSPFQGQSIRCIRVGNTEIPNNKGLLFALQNIKGIGRATARQILADLRIGNKPAKELSGFQVESLRNEVMTYTIGHNLDKENASNIKRLMGIQCYRGIRHIDGYPCRGQRTRSNARTRKSRGGRSTAAVPQ</sequence>
<dbReference type="GO" id="GO:0005739">
    <property type="term" value="C:mitochondrion"/>
    <property type="evidence" value="ECO:0007669"/>
    <property type="project" value="TreeGrafter"/>
</dbReference>
<gene>
    <name evidence="5" type="ORF">SAY87_006380</name>
</gene>
<proteinExistence type="inferred from homology"/>
<comment type="similarity">
    <text evidence="1">Belongs to the universal ribosomal protein uS13 family.</text>
</comment>
<evidence type="ECO:0000313" key="6">
    <source>
        <dbReference type="Proteomes" id="UP001345219"/>
    </source>
</evidence>
<dbReference type="InterPro" id="IPR018269">
    <property type="entry name" value="Ribosomal_uS13_CS"/>
</dbReference>
<dbReference type="Gene3D" id="1.10.8.50">
    <property type="match status" value="1"/>
</dbReference>
<evidence type="ECO:0000256" key="2">
    <source>
        <dbReference type="ARBA" id="ARBA00022980"/>
    </source>
</evidence>
<dbReference type="InterPro" id="IPR027437">
    <property type="entry name" value="Rbsml_uS13_C"/>
</dbReference>
<dbReference type="Proteomes" id="UP001345219">
    <property type="component" value="Chromosome 6"/>
</dbReference>